<reference evidence="2" key="1">
    <citation type="journal article" date="2023" name="Nat. Plants">
        <title>Single-cell RNA sequencing provides a high-resolution roadmap for understanding the multicellular compartmentation of specialized metabolism.</title>
        <authorList>
            <person name="Sun S."/>
            <person name="Shen X."/>
            <person name="Li Y."/>
            <person name="Li Y."/>
            <person name="Wang S."/>
            <person name="Li R."/>
            <person name="Zhang H."/>
            <person name="Shen G."/>
            <person name="Guo B."/>
            <person name="Wei J."/>
            <person name="Xu J."/>
            <person name="St-Pierre B."/>
            <person name="Chen S."/>
            <person name="Sun C."/>
        </authorList>
    </citation>
    <scope>NUCLEOTIDE SEQUENCE [LARGE SCALE GENOMIC DNA]</scope>
</reference>
<proteinExistence type="predicted"/>
<dbReference type="Proteomes" id="UP001060085">
    <property type="component" value="Linkage Group LG02"/>
</dbReference>
<keyword evidence="2" id="KW-1185">Reference proteome</keyword>
<accession>A0ACC0BWG6</accession>
<dbReference type="EMBL" id="CM044702">
    <property type="protein sequence ID" value="KAI5676932.1"/>
    <property type="molecule type" value="Genomic_DNA"/>
</dbReference>
<organism evidence="1 2">
    <name type="scientific">Catharanthus roseus</name>
    <name type="common">Madagascar periwinkle</name>
    <name type="synonym">Vinca rosea</name>
    <dbReference type="NCBI Taxonomy" id="4058"/>
    <lineage>
        <taxon>Eukaryota</taxon>
        <taxon>Viridiplantae</taxon>
        <taxon>Streptophyta</taxon>
        <taxon>Embryophyta</taxon>
        <taxon>Tracheophyta</taxon>
        <taxon>Spermatophyta</taxon>
        <taxon>Magnoliopsida</taxon>
        <taxon>eudicotyledons</taxon>
        <taxon>Gunneridae</taxon>
        <taxon>Pentapetalae</taxon>
        <taxon>asterids</taxon>
        <taxon>lamiids</taxon>
        <taxon>Gentianales</taxon>
        <taxon>Apocynaceae</taxon>
        <taxon>Rauvolfioideae</taxon>
        <taxon>Vinceae</taxon>
        <taxon>Catharanthinae</taxon>
        <taxon>Catharanthus</taxon>
    </lineage>
</organism>
<evidence type="ECO:0000313" key="1">
    <source>
        <dbReference type="EMBL" id="KAI5676932.1"/>
    </source>
</evidence>
<protein>
    <submittedName>
        <fullName evidence="1">Uncharacterized protein</fullName>
    </submittedName>
</protein>
<comment type="caution">
    <text evidence="1">The sequence shown here is derived from an EMBL/GenBank/DDBJ whole genome shotgun (WGS) entry which is preliminary data.</text>
</comment>
<name>A0ACC0BWG6_CATRO</name>
<sequence>MYHITKDYMAREYMGTTSSKQRMEGIGKQEDFRAKYARDEHNFDHCGGNGINAYGGNDHSVGNFSSYAKSYDHNSYDNSRGYERVNDKYDEHSPYDYYEGYRVKHDHYDHSYDREVRGENMHRNYEYNDSYIF</sequence>
<gene>
    <name evidence="1" type="ORF">M9H77_07882</name>
</gene>
<evidence type="ECO:0000313" key="2">
    <source>
        <dbReference type="Proteomes" id="UP001060085"/>
    </source>
</evidence>